<keyword evidence="2" id="KW-0677">Repeat</keyword>
<organism evidence="5 6">
    <name type="scientific">Stylophora pistillata</name>
    <name type="common">Smooth cauliflower coral</name>
    <dbReference type="NCBI Taxonomy" id="50429"/>
    <lineage>
        <taxon>Eukaryota</taxon>
        <taxon>Metazoa</taxon>
        <taxon>Cnidaria</taxon>
        <taxon>Anthozoa</taxon>
        <taxon>Hexacorallia</taxon>
        <taxon>Scleractinia</taxon>
        <taxon>Astrocoeniina</taxon>
        <taxon>Pocilloporidae</taxon>
        <taxon>Stylophora</taxon>
    </lineage>
</organism>
<evidence type="ECO:0000256" key="2">
    <source>
        <dbReference type="ARBA" id="ARBA00022737"/>
    </source>
</evidence>
<name>A0A2B4RM57_STYPI</name>
<dbReference type="InterPro" id="IPR001611">
    <property type="entry name" value="Leu-rich_rpt"/>
</dbReference>
<dbReference type="Pfam" id="PF13516">
    <property type="entry name" value="LRR_6"/>
    <property type="match status" value="1"/>
</dbReference>
<dbReference type="EMBL" id="LSMT01000463">
    <property type="protein sequence ID" value="PFX17590.1"/>
    <property type="molecule type" value="Genomic_DNA"/>
</dbReference>
<dbReference type="Proteomes" id="UP000225706">
    <property type="component" value="Unassembled WGS sequence"/>
</dbReference>
<dbReference type="SUPFAM" id="SSF52047">
    <property type="entry name" value="RNI-like"/>
    <property type="match status" value="1"/>
</dbReference>
<feature type="compositionally biased region" description="Polar residues" evidence="4">
    <location>
        <begin position="561"/>
        <end position="572"/>
    </location>
</feature>
<feature type="compositionally biased region" description="Polar residues" evidence="4">
    <location>
        <begin position="591"/>
        <end position="607"/>
    </location>
</feature>
<dbReference type="PANTHER" id="PTHR24112">
    <property type="entry name" value="LEUCINE-RICH REPEAT, ISOFORM F-RELATED"/>
    <property type="match status" value="1"/>
</dbReference>
<dbReference type="AlphaFoldDB" id="A0A2B4RM57"/>
<dbReference type="InterPro" id="IPR032675">
    <property type="entry name" value="LRR_dom_sf"/>
</dbReference>
<evidence type="ECO:0000313" key="6">
    <source>
        <dbReference type="Proteomes" id="UP000225706"/>
    </source>
</evidence>
<evidence type="ECO:0000256" key="1">
    <source>
        <dbReference type="ARBA" id="ARBA00022614"/>
    </source>
</evidence>
<evidence type="ECO:0000313" key="5">
    <source>
        <dbReference type="EMBL" id="PFX17590.1"/>
    </source>
</evidence>
<sequence>METGEDVLASEEGTRGGPSNCEGGLREAACRLDHRTSRRKKLSRKVSFPEDAFLVRAVDPVDPWANAGHHSSKEVIDAYRSTCIRLKIKPCEKLIKQLEACESFADRIDVIDLRGVKLDLRNCEALEEVFRRVRTKTLDLENTGLEDDGAVSLLEMIEYYKSTCNLNMAYNSKIKIRGWQAISRTLKKTPCLQYLDIRNTVWTEQALPLLGRTLRLDCCLSVLHMEGCNLSGRPLFLLASAVKFNQNLKDLFLGDNKLTSPDGQTLGAMLKENGYLQLLDLRNNPLQDMGIGHLCEGLAEQPHGGLQTLVLWNTQLTCHGAVFLVNALVCTRSLQTLNLGHNRLTNEGMHTLKEGLLRNHSLERLGLLNTRLTSEGMIALAEVIAESKTILRVDLRDNDPYVGGLMALSLSLKVNESLVRIDLDKDLKKEPGMEPTQRIILADIYGYCQRNKLLAKEREERELAAESQTEGGGVSESDKIIHDVKEHVTDALSHVENEAESGSPKLIQLENPPDIAQELKVLKSDYPGLSRFTVTAVSDEEQQPNQDGTFSDEDTVPLVDLSNTNCSANEQDPSGGDVTVNDVLSDKVSGVSLSDTDASNSSVSPLLQPTAPPLIPAPVQSDNRTSAPSPLPGGNKPELDLLSSVSVKETNHNPHLNHSINNQDFWTGQMDGLMIGSTNLPSPPSSVSPNKECATVDLLS</sequence>
<evidence type="ECO:0000256" key="4">
    <source>
        <dbReference type="SAM" id="MobiDB-lite"/>
    </source>
</evidence>
<dbReference type="InterPro" id="IPR051279">
    <property type="entry name" value="PP1-Reg/Actin-Interact_Protein"/>
</dbReference>
<gene>
    <name evidence="5" type="primary">Ppp1r37</name>
    <name evidence="5" type="ORF">AWC38_SpisGene18082</name>
</gene>
<comment type="caution">
    <text evidence="5">The sequence shown here is derived from an EMBL/GenBank/DDBJ whole genome shotgun (WGS) entry which is preliminary data.</text>
</comment>
<dbReference type="SMART" id="SM00368">
    <property type="entry name" value="LRR_RI"/>
    <property type="match status" value="7"/>
</dbReference>
<keyword evidence="6" id="KW-1185">Reference proteome</keyword>
<evidence type="ECO:0000256" key="3">
    <source>
        <dbReference type="ARBA" id="ARBA00038315"/>
    </source>
</evidence>
<comment type="similarity">
    <text evidence="3">Belongs to the PPP1R37 family.</text>
</comment>
<dbReference type="Gene3D" id="3.80.10.10">
    <property type="entry name" value="Ribonuclease Inhibitor"/>
    <property type="match status" value="1"/>
</dbReference>
<reference evidence="6" key="1">
    <citation type="journal article" date="2017" name="bioRxiv">
        <title>Comparative analysis of the genomes of Stylophora pistillata and Acropora digitifera provides evidence for extensive differences between species of corals.</title>
        <authorList>
            <person name="Voolstra C.R."/>
            <person name="Li Y."/>
            <person name="Liew Y.J."/>
            <person name="Baumgarten S."/>
            <person name="Zoccola D."/>
            <person name="Flot J.-F."/>
            <person name="Tambutte S."/>
            <person name="Allemand D."/>
            <person name="Aranda M."/>
        </authorList>
    </citation>
    <scope>NUCLEOTIDE SEQUENCE [LARGE SCALE GENOMIC DNA]</scope>
</reference>
<dbReference type="PROSITE" id="PS51450">
    <property type="entry name" value="LRR"/>
    <property type="match status" value="1"/>
</dbReference>
<dbReference type="PANTHER" id="PTHR24112:SF9">
    <property type="entry name" value="PROTEIN PHOSPHATASE 1 REGULATORY SUBUNIT 37"/>
    <property type="match status" value="1"/>
</dbReference>
<feature type="region of interest" description="Disordered" evidence="4">
    <location>
        <begin position="1"/>
        <end position="20"/>
    </location>
</feature>
<feature type="region of interest" description="Disordered" evidence="4">
    <location>
        <begin position="678"/>
        <end position="700"/>
    </location>
</feature>
<dbReference type="OrthoDB" id="10034042at2759"/>
<accession>A0A2B4RM57</accession>
<dbReference type="CDD" id="cd00116">
    <property type="entry name" value="LRR_RI"/>
    <property type="match status" value="1"/>
</dbReference>
<proteinExistence type="inferred from homology"/>
<protein>
    <submittedName>
        <fullName evidence="5">Protein phosphatase 1 regulatory subunit 37</fullName>
    </submittedName>
</protein>
<keyword evidence="1" id="KW-0433">Leucine-rich repeat</keyword>
<feature type="region of interest" description="Disordered" evidence="4">
    <location>
        <begin position="537"/>
        <end position="639"/>
    </location>
</feature>